<dbReference type="AlphaFoldDB" id="A0AAW0F3X4"/>
<dbReference type="Pfam" id="PF23398">
    <property type="entry name" value="FAZ1_cons"/>
    <property type="match status" value="1"/>
</dbReference>
<feature type="compositionally biased region" description="Low complexity" evidence="1">
    <location>
        <begin position="454"/>
        <end position="475"/>
    </location>
</feature>
<feature type="compositionally biased region" description="Low complexity" evidence="1">
    <location>
        <begin position="568"/>
        <end position="595"/>
    </location>
</feature>
<feature type="region of interest" description="Disordered" evidence="1">
    <location>
        <begin position="1"/>
        <end position="138"/>
    </location>
</feature>
<comment type="caution">
    <text evidence="3">The sequence shown here is derived from an EMBL/GenBank/DDBJ whole genome shotgun (WGS) entry which is preliminary data.</text>
</comment>
<feature type="compositionally biased region" description="Low complexity" evidence="1">
    <location>
        <begin position="393"/>
        <end position="409"/>
    </location>
</feature>
<feature type="compositionally biased region" description="Low complexity" evidence="1">
    <location>
        <begin position="838"/>
        <end position="849"/>
    </location>
</feature>
<feature type="compositionally biased region" description="Low complexity" evidence="1">
    <location>
        <begin position="224"/>
        <end position="275"/>
    </location>
</feature>
<reference evidence="3 4" key="1">
    <citation type="journal article" date="2021" name="MBio">
        <title>A New Model Trypanosomatid, Novymonas esmeraldas: Genomic Perception of Its 'Candidatus Pandoraea novymonadis' Endosymbiont.</title>
        <authorList>
            <person name="Zakharova A."/>
            <person name="Saura A."/>
            <person name="Butenko A."/>
            <person name="Podesvova L."/>
            <person name="Warmusova S."/>
            <person name="Kostygov A.Y."/>
            <person name="Nenarokova A."/>
            <person name="Lukes J."/>
            <person name="Opperdoes F.R."/>
            <person name="Yurchenko V."/>
        </authorList>
    </citation>
    <scope>NUCLEOTIDE SEQUENCE [LARGE SCALE GENOMIC DNA]</scope>
    <source>
        <strain evidence="3 4">E262AT.01</strain>
    </source>
</reference>
<feature type="compositionally biased region" description="Acidic residues" evidence="1">
    <location>
        <begin position="726"/>
        <end position="741"/>
    </location>
</feature>
<dbReference type="InterPro" id="IPR056614">
    <property type="entry name" value="FAZ1_cons"/>
</dbReference>
<keyword evidence="4" id="KW-1185">Reference proteome</keyword>
<feature type="compositionally biased region" description="Polar residues" evidence="1">
    <location>
        <begin position="184"/>
        <end position="196"/>
    </location>
</feature>
<accession>A0AAW0F3X4</accession>
<protein>
    <recommendedName>
        <fullName evidence="2">Flagellar attachment zone protein 1 conserved domain-containing protein</fullName>
    </recommendedName>
</protein>
<proteinExistence type="predicted"/>
<feature type="compositionally biased region" description="Polar residues" evidence="1">
    <location>
        <begin position="61"/>
        <end position="71"/>
    </location>
</feature>
<evidence type="ECO:0000259" key="2">
    <source>
        <dbReference type="Pfam" id="PF23398"/>
    </source>
</evidence>
<feature type="domain" description="Flagellar attachment zone protein 1 conserved" evidence="2">
    <location>
        <begin position="280"/>
        <end position="367"/>
    </location>
</feature>
<sequence>MPESTGSSIAFREEQRKGHPEDMKSNDETVTSISMREEPTGENSALPPQRQQDAQHDISFHGSTAHNTNTQSHDDIHFTAADDVLSTSQHSVAYQIEESRMQSRANPNRLASQSPPPPSEQQQQQQPAAEVNAGAVPKQATEAAIDAPAGGDGTYAVLPPPRRLSQRALTAARTPRSLADAPTTPRTRSPNNSHRPQVQPAADVAEAAAATAGVPPRVPGSERASAVEPATAPAAHSYARASTAASDFSTTADADPAPAGAAPTPTPAAAPAAAPDVVAVTQHARHFSGDGWEDVVASSLDTVERTVGNEAAAAVGVEPQYVRVQNVTATAAGMTCDISVAHAAALTADETDEKLRSCPFDATRTLLAIRTARREQPQYGLGGVIAASEGGSPAAALPPQQQQQQPEPEAVVEEEAEEPRPAPAPTAAPRKRAKSAKAAANSRANPSRTPPAHAPATNNNNSNGAPKAAAATTAAWEAKRIPSRRAPSHQRPASVATHSPQPSAARARREQPLKSLPRLLVTPRVFHARTPRPSGEASTGGESVLYITGPSEGSARGQSRHSVSVATPRRGLASSARRSPSAPTHTTDTTTLHLARSIPPQHIQRGVPSLALRQRPIIHVTPSHPQHRAPPPALADDTASAHRSLLGVEHMAETPSASRRSRSPQQPPLATAVAVAVVEEYDTEEVAVQVVQVARIPISDAAVEQEDYILMTQGVGDATTTAAEVGDEDDADSVSFEDEPGEAAPPPQQQQQASTAVDAHAGDEADDAVAEHEAAPAEDALEEPEAVADVVVDDDHGSSAAAAVDTAAAVEEDEEEEPLSGEPPRPHDAPVEEEDVELPPQQQQQQQHDAAAEHLDEEDPVPAAAPNPFV</sequence>
<feature type="compositionally biased region" description="Low complexity" evidence="1">
    <location>
        <begin position="198"/>
        <end position="215"/>
    </location>
</feature>
<evidence type="ECO:0000313" key="3">
    <source>
        <dbReference type="EMBL" id="KAK7200344.1"/>
    </source>
</evidence>
<feature type="compositionally biased region" description="Low complexity" evidence="1">
    <location>
        <begin position="120"/>
        <end position="130"/>
    </location>
</feature>
<dbReference type="EMBL" id="JAECZO010000005">
    <property type="protein sequence ID" value="KAK7200344.1"/>
    <property type="molecule type" value="Genomic_DNA"/>
</dbReference>
<feature type="region of interest" description="Disordered" evidence="1">
    <location>
        <begin position="383"/>
        <end position="595"/>
    </location>
</feature>
<feature type="compositionally biased region" description="Basic and acidic residues" evidence="1">
    <location>
        <begin position="11"/>
        <end position="27"/>
    </location>
</feature>
<name>A0AAW0F3X4_9TRYP</name>
<feature type="region of interest" description="Disordered" evidence="1">
    <location>
        <begin position="167"/>
        <end position="275"/>
    </location>
</feature>
<feature type="compositionally biased region" description="Polar residues" evidence="1">
    <location>
        <begin position="556"/>
        <end position="565"/>
    </location>
</feature>
<organism evidence="3 4">
    <name type="scientific">Novymonas esmeraldas</name>
    <dbReference type="NCBI Taxonomy" id="1808958"/>
    <lineage>
        <taxon>Eukaryota</taxon>
        <taxon>Discoba</taxon>
        <taxon>Euglenozoa</taxon>
        <taxon>Kinetoplastea</taxon>
        <taxon>Metakinetoplastina</taxon>
        <taxon>Trypanosomatida</taxon>
        <taxon>Trypanosomatidae</taxon>
        <taxon>Novymonas</taxon>
    </lineage>
</organism>
<feature type="compositionally biased region" description="Low complexity" evidence="1">
    <location>
        <begin position="436"/>
        <end position="447"/>
    </location>
</feature>
<feature type="compositionally biased region" description="Low complexity" evidence="1">
    <location>
        <begin position="798"/>
        <end position="809"/>
    </location>
</feature>
<evidence type="ECO:0000313" key="4">
    <source>
        <dbReference type="Proteomes" id="UP001430356"/>
    </source>
</evidence>
<gene>
    <name evidence="3" type="ORF">NESM_000088200</name>
</gene>
<feature type="region of interest" description="Disordered" evidence="1">
    <location>
        <begin position="726"/>
        <end position="870"/>
    </location>
</feature>
<feature type="compositionally biased region" description="Acidic residues" evidence="1">
    <location>
        <begin position="810"/>
        <end position="819"/>
    </location>
</feature>
<feature type="compositionally biased region" description="Low complexity" evidence="1">
    <location>
        <begin position="749"/>
        <end position="759"/>
    </location>
</feature>
<evidence type="ECO:0000256" key="1">
    <source>
        <dbReference type="SAM" id="MobiDB-lite"/>
    </source>
</evidence>
<dbReference type="Proteomes" id="UP001430356">
    <property type="component" value="Unassembled WGS sequence"/>
</dbReference>